<evidence type="ECO:0000259" key="1">
    <source>
        <dbReference type="PROSITE" id="PS50878"/>
    </source>
</evidence>
<proteinExistence type="predicted"/>
<dbReference type="AlphaFoldDB" id="A0AAE1DEH7"/>
<dbReference type="PANTHER" id="PTHR33064:SF29">
    <property type="entry name" value="PEPTIDASE A2 DOMAIN-CONTAINING PROTEIN-RELATED"/>
    <property type="match status" value="1"/>
</dbReference>
<evidence type="ECO:0000313" key="2">
    <source>
        <dbReference type="EMBL" id="KAK3767537.1"/>
    </source>
</evidence>
<dbReference type="Proteomes" id="UP001283361">
    <property type="component" value="Unassembled WGS sequence"/>
</dbReference>
<dbReference type="PANTHER" id="PTHR33064">
    <property type="entry name" value="POL PROTEIN"/>
    <property type="match status" value="1"/>
</dbReference>
<dbReference type="InterPro" id="IPR051320">
    <property type="entry name" value="Viral_Replic_Matur_Polypro"/>
</dbReference>
<dbReference type="SUPFAM" id="SSF56672">
    <property type="entry name" value="DNA/RNA polymerases"/>
    <property type="match status" value="1"/>
</dbReference>
<name>A0AAE1DEH7_9GAST</name>
<sequence length="115" mass="13109">MGKALFYWDDILVHTINWGDHMKTLRSLFQRLRQAGFSTRPSKCVLRTNTCNVDFIGHRLSGGVKGLHEDNVRKISEACRPTTKKQVHSLMGLANYYREYVPNFAAVTAPLTDLL</sequence>
<dbReference type="PROSITE" id="PS50878">
    <property type="entry name" value="RT_POL"/>
    <property type="match status" value="1"/>
</dbReference>
<dbReference type="Pfam" id="PF00078">
    <property type="entry name" value="RVT_1"/>
    <property type="match status" value="1"/>
</dbReference>
<dbReference type="Gene3D" id="3.30.70.270">
    <property type="match status" value="2"/>
</dbReference>
<keyword evidence="3" id="KW-1185">Reference proteome</keyword>
<dbReference type="EMBL" id="JAWDGP010004140">
    <property type="protein sequence ID" value="KAK3767537.1"/>
    <property type="molecule type" value="Genomic_DNA"/>
</dbReference>
<dbReference type="InterPro" id="IPR043128">
    <property type="entry name" value="Rev_trsase/Diguanyl_cyclase"/>
</dbReference>
<feature type="domain" description="Reverse transcriptase" evidence="1">
    <location>
        <begin position="1"/>
        <end position="60"/>
    </location>
</feature>
<dbReference type="InterPro" id="IPR000477">
    <property type="entry name" value="RT_dom"/>
</dbReference>
<protein>
    <recommendedName>
        <fullName evidence="1">Reverse transcriptase domain-containing protein</fullName>
    </recommendedName>
</protein>
<evidence type="ECO:0000313" key="3">
    <source>
        <dbReference type="Proteomes" id="UP001283361"/>
    </source>
</evidence>
<gene>
    <name evidence="2" type="ORF">RRG08_003969</name>
</gene>
<comment type="caution">
    <text evidence="2">The sequence shown here is derived from an EMBL/GenBank/DDBJ whole genome shotgun (WGS) entry which is preliminary data.</text>
</comment>
<organism evidence="2 3">
    <name type="scientific">Elysia crispata</name>
    <name type="common">lettuce slug</name>
    <dbReference type="NCBI Taxonomy" id="231223"/>
    <lineage>
        <taxon>Eukaryota</taxon>
        <taxon>Metazoa</taxon>
        <taxon>Spiralia</taxon>
        <taxon>Lophotrochozoa</taxon>
        <taxon>Mollusca</taxon>
        <taxon>Gastropoda</taxon>
        <taxon>Heterobranchia</taxon>
        <taxon>Euthyneura</taxon>
        <taxon>Panpulmonata</taxon>
        <taxon>Sacoglossa</taxon>
        <taxon>Placobranchoidea</taxon>
        <taxon>Plakobranchidae</taxon>
        <taxon>Elysia</taxon>
    </lineage>
</organism>
<accession>A0AAE1DEH7</accession>
<reference evidence="2" key="1">
    <citation type="journal article" date="2023" name="G3 (Bethesda)">
        <title>A reference genome for the long-term kleptoplast-retaining sea slug Elysia crispata morphotype clarki.</title>
        <authorList>
            <person name="Eastman K.E."/>
            <person name="Pendleton A.L."/>
            <person name="Shaikh M.A."/>
            <person name="Suttiyut T."/>
            <person name="Ogas R."/>
            <person name="Tomko P."/>
            <person name="Gavelis G."/>
            <person name="Widhalm J.R."/>
            <person name="Wisecaver J.H."/>
        </authorList>
    </citation>
    <scope>NUCLEOTIDE SEQUENCE</scope>
    <source>
        <strain evidence="2">ECLA1</strain>
    </source>
</reference>
<dbReference type="InterPro" id="IPR043502">
    <property type="entry name" value="DNA/RNA_pol_sf"/>
</dbReference>